<protein>
    <submittedName>
        <fullName evidence="1">Uncharacterized protein</fullName>
    </submittedName>
</protein>
<name>A0ABS8UKU0_DATST</name>
<proteinExistence type="predicted"/>
<dbReference type="Proteomes" id="UP000823775">
    <property type="component" value="Unassembled WGS sequence"/>
</dbReference>
<gene>
    <name evidence="1" type="ORF">HAX54_016612</name>
</gene>
<evidence type="ECO:0000313" key="2">
    <source>
        <dbReference type="Proteomes" id="UP000823775"/>
    </source>
</evidence>
<comment type="caution">
    <text evidence="1">The sequence shown here is derived from an EMBL/GenBank/DDBJ whole genome shotgun (WGS) entry which is preliminary data.</text>
</comment>
<accession>A0ABS8UKU0</accession>
<dbReference type="EMBL" id="JACEIK010002078">
    <property type="protein sequence ID" value="MCD9558921.1"/>
    <property type="molecule type" value="Genomic_DNA"/>
</dbReference>
<reference evidence="1 2" key="1">
    <citation type="journal article" date="2021" name="BMC Genomics">
        <title>Datura genome reveals duplications of psychoactive alkaloid biosynthetic genes and high mutation rate following tissue culture.</title>
        <authorList>
            <person name="Rajewski A."/>
            <person name="Carter-House D."/>
            <person name="Stajich J."/>
            <person name="Litt A."/>
        </authorList>
    </citation>
    <scope>NUCLEOTIDE SEQUENCE [LARGE SCALE GENOMIC DNA]</scope>
    <source>
        <strain evidence="1">AR-01</strain>
    </source>
</reference>
<evidence type="ECO:0000313" key="1">
    <source>
        <dbReference type="EMBL" id="MCD9558921.1"/>
    </source>
</evidence>
<keyword evidence="2" id="KW-1185">Reference proteome</keyword>
<organism evidence="1 2">
    <name type="scientific">Datura stramonium</name>
    <name type="common">Jimsonweed</name>
    <name type="synonym">Common thornapple</name>
    <dbReference type="NCBI Taxonomy" id="4076"/>
    <lineage>
        <taxon>Eukaryota</taxon>
        <taxon>Viridiplantae</taxon>
        <taxon>Streptophyta</taxon>
        <taxon>Embryophyta</taxon>
        <taxon>Tracheophyta</taxon>
        <taxon>Spermatophyta</taxon>
        <taxon>Magnoliopsida</taxon>
        <taxon>eudicotyledons</taxon>
        <taxon>Gunneridae</taxon>
        <taxon>Pentapetalae</taxon>
        <taxon>asterids</taxon>
        <taxon>lamiids</taxon>
        <taxon>Solanales</taxon>
        <taxon>Solanaceae</taxon>
        <taxon>Solanoideae</taxon>
        <taxon>Datureae</taxon>
        <taxon>Datura</taxon>
    </lineage>
</organism>
<sequence length="123" mass="13940">MLEGSCRKLSVSKEPSFRLSSDHTQEKKEVLDHMLDPMYTGDVSTIHLVDVVVHMYCFDFFRKMETPRGFSDAIVSMHDLTSKNPSSTGKEKERKISRSSEFVAESSQVDCFGVGKFFFTSLA</sequence>